<evidence type="ECO:0000313" key="3">
    <source>
        <dbReference type="EMBL" id="EGW11276.1"/>
    </source>
</evidence>
<dbReference type="GO" id="GO:0016757">
    <property type="term" value="F:glycosyltransferase activity"/>
    <property type="evidence" value="ECO:0007669"/>
    <property type="project" value="UniProtKB-KW"/>
</dbReference>
<dbReference type="EMBL" id="JH000565">
    <property type="protein sequence ID" value="EGW11276.1"/>
    <property type="molecule type" value="Genomic_DNA"/>
</dbReference>
<evidence type="ECO:0000256" key="1">
    <source>
        <dbReference type="ARBA" id="ARBA00022676"/>
    </source>
</evidence>
<proteinExistence type="predicted"/>
<dbReference type="PANTHER" id="PTHR46660:SF2">
    <property type="entry name" value="GLYCOSYLTRANSFERASE 1 DOMAIN-CONTAINING PROTEIN 1"/>
    <property type="match status" value="1"/>
</dbReference>
<dbReference type="SUPFAM" id="SSF53756">
    <property type="entry name" value="UDP-Glycosyltransferase/glycogen phosphorylase"/>
    <property type="match status" value="1"/>
</dbReference>
<sequence>MRLLFLAVLRPHTGNAVTAERLRYVAGLSIPGLGMLGWAGRRSRACTNGWAMGAGAARRGSLFDPSCGYPVCLLDHLEAAGHMCVLRDAFDFESPSDIDNLITTENLEAALALHLYRGGRLLQGHGIPFGVIFGGTDLNEDANHKEKNEVMGRVLEEARAAGVRLIREMCQEDLHAVVKSCFALVNSSVSEGMSAAILEAMDLEVPVLARNIPGNSAVVEHGVTGLLFSNPQEFIQLAKRLLSDPALEKEIVTNGREYVRTHHSWQVERDTYQRLVRKLED</sequence>
<evidence type="ECO:0000259" key="2">
    <source>
        <dbReference type="Pfam" id="PF00534"/>
    </source>
</evidence>
<dbReference type="InParanoid" id="G3HP42"/>
<dbReference type="CDD" id="cd03801">
    <property type="entry name" value="GT4_PimA-like"/>
    <property type="match status" value="1"/>
</dbReference>
<dbReference type="InterPro" id="IPR001296">
    <property type="entry name" value="Glyco_trans_1"/>
</dbReference>
<dbReference type="AlphaFoldDB" id="G3HP42"/>
<reference evidence="4" key="1">
    <citation type="journal article" date="2011" name="Nat. Biotechnol.">
        <title>The genomic sequence of the Chinese hamster ovary (CHO)-K1 cell line.</title>
        <authorList>
            <person name="Xu X."/>
            <person name="Nagarajan H."/>
            <person name="Lewis N.E."/>
            <person name="Pan S."/>
            <person name="Cai Z."/>
            <person name="Liu X."/>
            <person name="Chen W."/>
            <person name="Xie M."/>
            <person name="Wang W."/>
            <person name="Hammond S."/>
            <person name="Andersen M.R."/>
            <person name="Neff N."/>
            <person name="Passarelli B."/>
            <person name="Koh W."/>
            <person name="Fan H.C."/>
            <person name="Wang J."/>
            <person name="Gui Y."/>
            <person name="Lee K.H."/>
            <person name="Betenbaugh M.J."/>
            <person name="Quake S.R."/>
            <person name="Famili I."/>
            <person name="Palsson B.O."/>
            <person name="Wang J."/>
        </authorList>
    </citation>
    <scope>NUCLEOTIDE SEQUENCE [LARGE SCALE GENOMIC DNA]</scope>
    <source>
        <strain evidence="4">CHO K1 cell line</strain>
    </source>
</reference>
<gene>
    <name evidence="3" type="ORF">I79_012546</name>
</gene>
<dbReference type="Pfam" id="PF00534">
    <property type="entry name" value="Glycos_transf_1"/>
    <property type="match status" value="1"/>
</dbReference>
<keyword evidence="3" id="KW-0808">Transferase</keyword>
<name>G3HP42_CRIGR</name>
<evidence type="ECO:0000313" key="4">
    <source>
        <dbReference type="Proteomes" id="UP000001075"/>
    </source>
</evidence>
<keyword evidence="1" id="KW-0328">Glycosyltransferase</keyword>
<dbReference type="FunCoup" id="G3HP42">
    <property type="interactions" value="176"/>
</dbReference>
<dbReference type="Gene3D" id="3.40.50.2000">
    <property type="entry name" value="Glycogen Phosphorylase B"/>
    <property type="match status" value="1"/>
</dbReference>
<dbReference type="InterPro" id="IPR052622">
    <property type="entry name" value="Glycosyltransferase_G1"/>
</dbReference>
<accession>G3HP42</accession>
<dbReference type="Proteomes" id="UP000001075">
    <property type="component" value="Unassembled WGS sequence"/>
</dbReference>
<protein>
    <submittedName>
        <fullName evidence="3">Glycosyltransferase 1 domain-containing protein 1</fullName>
    </submittedName>
</protein>
<organism evidence="3 4">
    <name type="scientific">Cricetulus griseus</name>
    <name type="common">Chinese hamster</name>
    <name type="synonym">Cricetulus barabensis griseus</name>
    <dbReference type="NCBI Taxonomy" id="10029"/>
    <lineage>
        <taxon>Eukaryota</taxon>
        <taxon>Metazoa</taxon>
        <taxon>Chordata</taxon>
        <taxon>Craniata</taxon>
        <taxon>Vertebrata</taxon>
        <taxon>Euteleostomi</taxon>
        <taxon>Mammalia</taxon>
        <taxon>Eutheria</taxon>
        <taxon>Euarchontoglires</taxon>
        <taxon>Glires</taxon>
        <taxon>Rodentia</taxon>
        <taxon>Myomorpha</taxon>
        <taxon>Muroidea</taxon>
        <taxon>Cricetidae</taxon>
        <taxon>Cricetinae</taxon>
        <taxon>Cricetulus</taxon>
    </lineage>
</organism>
<feature type="domain" description="Glycosyl transferase family 1" evidence="2">
    <location>
        <begin position="133"/>
        <end position="257"/>
    </location>
</feature>
<dbReference type="eggNOG" id="ENOG502QQZE">
    <property type="taxonomic scope" value="Eukaryota"/>
</dbReference>
<dbReference type="PANTHER" id="PTHR46660">
    <property type="match status" value="1"/>
</dbReference>
<dbReference type="STRING" id="10029.G3HP42"/>